<keyword evidence="2" id="KW-0812">Transmembrane</keyword>
<evidence type="ECO:0000256" key="2">
    <source>
        <dbReference type="SAM" id="Phobius"/>
    </source>
</evidence>
<dbReference type="SUPFAM" id="SSF55073">
    <property type="entry name" value="Nucleotide cyclase"/>
    <property type="match status" value="1"/>
</dbReference>
<dbReference type="EMBL" id="FWZX01000013">
    <property type="protein sequence ID" value="SMF38474.1"/>
    <property type="molecule type" value="Genomic_DNA"/>
</dbReference>
<dbReference type="RefSeq" id="WP_085123712.1">
    <property type="nucleotide sequence ID" value="NZ_FWZX01000013.1"/>
</dbReference>
<dbReference type="InterPro" id="IPR050697">
    <property type="entry name" value="Adenylyl/Guanylyl_Cyclase_3/4"/>
</dbReference>
<dbReference type="PANTHER" id="PTHR43081">
    <property type="entry name" value="ADENYLATE CYCLASE, TERMINAL-DIFFERENTIATION SPECIFIC-RELATED"/>
    <property type="match status" value="1"/>
</dbReference>
<gene>
    <name evidence="5" type="ORF">SAMN05428998_11329</name>
</gene>
<keyword evidence="2" id="KW-0472">Membrane</keyword>
<dbReference type="Gene3D" id="3.30.70.1230">
    <property type="entry name" value="Nucleotide cyclase"/>
    <property type="match status" value="1"/>
</dbReference>
<dbReference type="SMART" id="SM00044">
    <property type="entry name" value="CYCc"/>
    <property type="match status" value="1"/>
</dbReference>
<evidence type="ECO:0000256" key="1">
    <source>
        <dbReference type="SAM" id="MobiDB-lite"/>
    </source>
</evidence>
<dbReference type="InterPro" id="IPR029787">
    <property type="entry name" value="Nucleotide_cyclase"/>
</dbReference>
<keyword evidence="2" id="KW-1133">Transmembrane helix</keyword>
<feature type="region of interest" description="Disordered" evidence="1">
    <location>
        <begin position="609"/>
        <end position="630"/>
    </location>
</feature>
<dbReference type="InterPro" id="IPR001054">
    <property type="entry name" value="A/G_cyclase"/>
</dbReference>
<feature type="transmembrane region" description="Helical" evidence="2">
    <location>
        <begin position="19"/>
        <end position="45"/>
    </location>
</feature>
<sequence length="630" mass="66879">MSVVPVPERRFLRRIRLSIASVLTLGLGSLMLAALAAVALVTLGASERNTTDLLRKFSEVTIGSINLQVERYLSNARRQATFVADAIASGRVPLAGGDSLTELVEGSMGGVPQVRGMAVFTADGQELRIGRFGSDVRVERGDWRSDPVVRSFMQRMRDGEGQDQRTVVWVPEFGEATVAVDAPIRKDGEFLGAVSSVVGLTDLSAFLHELSHEYDGTAFILYGRDQVLAHPTLSGGMRGTSLQHPLPTLTEIQDPVLGHIWDDPDDTLNDLLAGTDLSGHTVEVKGELMVYVYRQVEGLSVKPWLIGAYFKGDAVAAPVKRLIGSAMVAGGIVLLSLILAVLIGRAIARPIKGLAASATAIEGLQFDRVPAPPSSFFRELDVAGQSFEAMLAGLRLFETYVPKRLVERLMTRGVAATHSETREVTVLFTDIVGFTGLAENLPADSAAAFLNGHFGLLGSCIEAEDGTIDKYIGDSVMAFWGAPLDQPDHAARACRAALAIAGAITADNARRGSAGEPPVQLRIGVHSGPAIVGNIGARGRVNYTLVGDTVNTAQRLEGLGREFPSADDVQVLISGDTRTLLPEGFVSEPLGRVQLRGRSGDTLVFRLRAGPPALPLSPPSAGRTAGSSSP</sequence>
<dbReference type="InterPro" id="IPR003660">
    <property type="entry name" value="HAMP_dom"/>
</dbReference>
<organism evidence="5 6">
    <name type="scientific">Tistlia consotensis USBA 355</name>
    <dbReference type="NCBI Taxonomy" id="560819"/>
    <lineage>
        <taxon>Bacteria</taxon>
        <taxon>Pseudomonadati</taxon>
        <taxon>Pseudomonadota</taxon>
        <taxon>Alphaproteobacteria</taxon>
        <taxon>Rhodospirillales</taxon>
        <taxon>Rhodovibrionaceae</taxon>
        <taxon>Tistlia</taxon>
    </lineage>
</organism>
<dbReference type="GO" id="GO:0016020">
    <property type="term" value="C:membrane"/>
    <property type="evidence" value="ECO:0007669"/>
    <property type="project" value="InterPro"/>
</dbReference>
<proteinExistence type="predicted"/>
<dbReference type="PROSITE" id="PS50885">
    <property type="entry name" value="HAMP"/>
    <property type="match status" value="1"/>
</dbReference>
<evidence type="ECO:0000259" key="4">
    <source>
        <dbReference type="PROSITE" id="PS50885"/>
    </source>
</evidence>
<dbReference type="Gene3D" id="3.30.450.20">
    <property type="entry name" value="PAS domain"/>
    <property type="match status" value="1"/>
</dbReference>
<dbReference type="CDD" id="cd07302">
    <property type="entry name" value="CHD"/>
    <property type="match status" value="1"/>
</dbReference>
<dbReference type="GO" id="GO:0035556">
    <property type="term" value="P:intracellular signal transduction"/>
    <property type="evidence" value="ECO:0007669"/>
    <property type="project" value="InterPro"/>
</dbReference>
<dbReference type="PROSITE" id="PS50125">
    <property type="entry name" value="GUANYLATE_CYCLASE_2"/>
    <property type="match status" value="1"/>
</dbReference>
<dbReference type="Gene3D" id="6.10.340.10">
    <property type="match status" value="1"/>
</dbReference>
<reference evidence="5 6" key="1">
    <citation type="submission" date="2017-04" db="EMBL/GenBank/DDBJ databases">
        <authorList>
            <person name="Afonso C.L."/>
            <person name="Miller P.J."/>
            <person name="Scott M.A."/>
            <person name="Spackman E."/>
            <person name="Goraichik I."/>
            <person name="Dimitrov K.M."/>
            <person name="Suarez D.L."/>
            <person name="Swayne D.E."/>
        </authorList>
    </citation>
    <scope>NUCLEOTIDE SEQUENCE [LARGE SCALE GENOMIC DNA]</scope>
    <source>
        <strain evidence="5 6">USBA 355</strain>
    </source>
</reference>
<feature type="transmembrane region" description="Helical" evidence="2">
    <location>
        <begin position="322"/>
        <end position="343"/>
    </location>
</feature>
<dbReference type="PANTHER" id="PTHR43081:SF1">
    <property type="entry name" value="ADENYLATE CYCLASE, TERMINAL-DIFFERENTIATION SPECIFIC"/>
    <property type="match status" value="1"/>
</dbReference>
<feature type="domain" description="Guanylate cyclase" evidence="3">
    <location>
        <begin position="425"/>
        <end position="557"/>
    </location>
</feature>
<evidence type="ECO:0000313" key="6">
    <source>
        <dbReference type="Proteomes" id="UP000192917"/>
    </source>
</evidence>
<dbReference type="GO" id="GO:0009190">
    <property type="term" value="P:cyclic nucleotide biosynthetic process"/>
    <property type="evidence" value="ECO:0007669"/>
    <property type="project" value="InterPro"/>
</dbReference>
<keyword evidence="6" id="KW-1185">Reference proteome</keyword>
<evidence type="ECO:0000313" key="5">
    <source>
        <dbReference type="EMBL" id="SMF38474.1"/>
    </source>
</evidence>
<dbReference type="GO" id="GO:0004016">
    <property type="term" value="F:adenylate cyclase activity"/>
    <property type="evidence" value="ECO:0007669"/>
    <property type="project" value="UniProtKB-ARBA"/>
</dbReference>
<dbReference type="Pfam" id="PF00211">
    <property type="entry name" value="Guanylate_cyc"/>
    <property type="match status" value="1"/>
</dbReference>
<dbReference type="Proteomes" id="UP000192917">
    <property type="component" value="Unassembled WGS sequence"/>
</dbReference>
<name>A0A1Y6C681_9PROT</name>
<dbReference type="AlphaFoldDB" id="A0A1Y6C681"/>
<protein>
    <submittedName>
        <fullName evidence="5">Adenylate cyclase</fullName>
    </submittedName>
</protein>
<dbReference type="PROSITE" id="PS50890">
    <property type="entry name" value="PUA"/>
    <property type="match status" value="1"/>
</dbReference>
<accession>A0A1Y6C681</accession>
<dbReference type="STRING" id="560819.SAMN05428998_11329"/>
<feature type="domain" description="HAMP" evidence="4">
    <location>
        <begin position="345"/>
        <end position="399"/>
    </location>
</feature>
<evidence type="ECO:0000259" key="3">
    <source>
        <dbReference type="PROSITE" id="PS50125"/>
    </source>
</evidence>